<proteinExistence type="predicted"/>
<feature type="chain" id="PRO_5026898570" evidence="1">
    <location>
        <begin position="35"/>
        <end position="481"/>
    </location>
</feature>
<protein>
    <submittedName>
        <fullName evidence="2">TraB family protein</fullName>
    </submittedName>
</protein>
<gene>
    <name evidence="2" type="ORF">PGLFYP46_01640</name>
</gene>
<dbReference type="RefSeq" id="WP_421949811.1">
    <property type="nucleotide sequence ID" value="NZ_CACRUP010000017.1"/>
</dbReference>
<reference evidence="2" key="1">
    <citation type="submission" date="2019-11" db="EMBL/GenBank/DDBJ databases">
        <authorList>
            <person name="Feng L."/>
        </authorList>
    </citation>
    <scope>NUCLEOTIDE SEQUENCE</scope>
    <source>
        <strain evidence="2">PgorbachiiLFYP46</strain>
    </source>
</reference>
<feature type="signal peptide" evidence="1">
    <location>
        <begin position="1"/>
        <end position="34"/>
    </location>
</feature>
<dbReference type="EMBL" id="CACRUP010000017">
    <property type="protein sequence ID" value="VYU01018.1"/>
    <property type="molecule type" value="Genomic_DNA"/>
</dbReference>
<organism evidence="2">
    <name type="scientific">Peptoniphilus gorbachii</name>
    <dbReference type="NCBI Taxonomy" id="411567"/>
    <lineage>
        <taxon>Bacteria</taxon>
        <taxon>Bacillati</taxon>
        <taxon>Bacillota</taxon>
        <taxon>Tissierellia</taxon>
        <taxon>Tissierellales</taxon>
        <taxon>Peptoniphilaceae</taxon>
        <taxon>Peptoniphilus</taxon>
    </lineage>
</organism>
<dbReference type="PANTHER" id="PTHR40590:SF1">
    <property type="entry name" value="CYTOPLASMIC PROTEIN"/>
    <property type="match status" value="1"/>
</dbReference>
<dbReference type="CDD" id="cd14789">
    <property type="entry name" value="Tiki"/>
    <property type="match status" value="1"/>
</dbReference>
<evidence type="ECO:0000256" key="1">
    <source>
        <dbReference type="SAM" id="SignalP"/>
    </source>
</evidence>
<dbReference type="PANTHER" id="PTHR40590">
    <property type="entry name" value="CYTOPLASMIC PROTEIN-RELATED"/>
    <property type="match status" value="1"/>
</dbReference>
<sequence length="481" mass="54585">MNKNLKRNKTKKIKKLFATFLLIPTLLIPSFVSAAAPSLIDLKVNNIKIAEKQNTLNKKIEEAQEIKSKKNIESQDKNPIFSSWAAEELNQAQFMGLYPAKNFFDGRDFTKAATLDDAKTCYKLAKEKIEAKGLEIGGDFSFKDLSRAEILNSISKLLGDEKFEIKNLRDAKIFLGPADEKYLNSKIPLQEMISLYSRAVNKVLQDKGKVSKGFFYEVNNKGNKIYMLGSIHVGNSSLYPIDENIIKALKSSEKIYMEIDLSNRAEAKKMRQKIYYNDGKNLKDDLGEELYSRVLKIFQGYGMEEDQVKILKPWAIYNTMASDPKGESPKGSFGVESYFLALSLLNKIEIDELESMEFQSNILSNFDKKTYVEMIENFTAEIEKNGYKNINSGLYTLLDAWQNGDRDKMKSILSLKGDEASEKFNEAILDERDEGMAKKIDAMLKKDGKNTYFILIGSAHLVPENSVTGILKNMGYKVVEK</sequence>
<dbReference type="AlphaFoldDB" id="A0A6N3BEP2"/>
<dbReference type="InterPro" id="IPR047111">
    <property type="entry name" value="YbaP-like"/>
</dbReference>
<name>A0A6N3BEP2_9FIRM</name>
<evidence type="ECO:0000313" key="2">
    <source>
        <dbReference type="EMBL" id="VYU01018.1"/>
    </source>
</evidence>
<accession>A0A6N3BEP2</accession>
<dbReference type="InterPro" id="IPR002816">
    <property type="entry name" value="TraB/PrgY/GumN_fam"/>
</dbReference>
<keyword evidence="1" id="KW-0732">Signal</keyword>
<dbReference type="Pfam" id="PF01963">
    <property type="entry name" value="TraB_PrgY_gumN"/>
    <property type="match status" value="1"/>
</dbReference>